<reference evidence="2" key="1">
    <citation type="submission" date="2022-12" db="EMBL/GenBank/DDBJ databases">
        <title>Genome assemblies of Blomia tropicalis.</title>
        <authorList>
            <person name="Cui Y."/>
        </authorList>
    </citation>
    <scope>NUCLEOTIDE SEQUENCE</scope>
    <source>
        <tissue evidence="2">Adult mites</tissue>
    </source>
</reference>
<gene>
    <name evidence="2" type="ORF">RDWZM_002087</name>
</gene>
<evidence type="ECO:0000256" key="1">
    <source>
        <dbReference type="SAM" id="SignalP"/>
    </source>
</evidence>
<dbReference type="EMBL" id="JAPWDV010000001">
    <property type="protein sequence ID" value="KAJ6223542.1"/>
    <property type="molecule type" value="Genomic_DNA"/>
</dbReference>
<proteinExistence type="predicted"/>
<dbReference type="AlphaFoldDB" id="A0A9Q0MFF9"/>
<protein>
    <submittedName>
        <fullName evidence="2">Uncharacterized protein</fullName>
    </submittedName>
</protein>
<dbReference type="Proteomes" id="UP001142055">
    <property type="component" value="Chromosome 1"/>
</dbReference>
<keyword evidence="3" id="KW-1185">Reference proteome</keyword>
<feature type="signal peptide" evidence="1">
    <location>
        <begin position="1"/>
        <end position="17"/>
    </location>
</feature>
<accession>A0A9Q0MFF9</accession>
<organism evidence="2 3">
    <name type="scientific">Blomia tropicalis</name>
    <name type="common">Mite</name>
    <dbReference type="NCBI Taxonomy" id="40697"/>
    <lineage>
        <taxon>Eukaryota</taxon>
        <taxon>Metazoa</taxon>
        <taxon>Ecdysozoa</taxon>
        <taxon>Arthropoda</taxon>
        <taxon>Chelicerata</taxon>
        <taxon>Arachnida</taxon>
        <taxon>Acari</taxon>
        <taxon>Acariformes</taxon>
        <taxon>Sarcoptiformes</taxon>
        <taxon>Astigmata</taxon>
        <taxon>Glycyphagoidea</taxon>
        <taxon>Echimyopodidae</taxon>
        <taxon>Blomia</taxon>
    </lineage>
</organism>
<keyword evidence="1" id="KW-0732">Signal</keyword>
<feature type="chain" id="PRO_5040469824" evidence="1">
    <location>
        <begin position="18"/>
        <end position="152"/>
    </location>
</feature>
<evidence type="ECO:0000313" key="3">
    <source>
        <dbReference type="Proteomes" id="UP001142055"/>
    </source>
</evidence>
<name>A0A9Q0MFF9_BLOTA</name>
<evidence type="ECO:0000313" key="2">
    <source>
        <dbReference type="EMBL" id="KAJ6223542.1"/>
    </source>
</evidence>
<sequence>MIRSILPLTMLIGLVWATSHLPPSSPNDLVVYVENEPVEMTRLVKSCFESIPDSYRMKCYQEAVSTFERTLYPNKRQCCSRWAHIDCLQKYVFNAIYCNQHQSAAVQRYLNELERVSLSPTGNCYTYPPLKYDRKRMKLTGEPMRCIPRGDL</sequence>
<comment type="caution">
    <text evidence="2">The sequence shown here is derived from an EMBL/GenBank/DDBJ whole genome shotgun (WGS) entry which is preliminary data.</text>
</comment>